<feature type="chain" id="PRO_5047039978" evidence="2">
    <location>
        <begin position="19"/>
        <end position="227"/>
    </location>
</feature>
<feature type="region of interest" description="Disordered" evidence="1">
    <location>
        <begin position="169"/>
        <end position="188"/>
    </location>
</feature>
<reference evidence="3" key="1">
    <citation type="journal article" date="2014" name="Nat. Commun.">
        <title>The emerging biofuel crop Camelina sativa retains a highly undifferentiated hexaploid genome structure.</title>
        <authorList>
            <person name="Kagale S."/>
            <person name="Koh C."/>
            <person name="Nixon J."/>
            <person name="Bollina V."/>
            <person name="Clarke W.E."/>
            <person name="Tuteja R."/>
            <person name="Spillane C."/>
            <person name="Robinson S.J."/>
            <person name="Links M.G."/>
            <person name="Clarke C."/>
            <person name="Higgins E.E."/>
            <person name="Huebert T."/>
            <person name="Sharpe A.G."/>
            <person name="Parkin I.A."/>
        </authorList>
    </citation>
    <scope>NUCLEOTIDE SEQUENCE [LARGE SCALE GENOMIC DNA]</scope>
    <source>
        <strain evidence="3">cv. DH55</strain>
    </source>
</reference>
<accession>A0ABM1R973</accession>
<feature type="region of interest" description="Disordered" evidence="1">
    <location>
        <begin position="207"/>
        <end position="227"/>
    </location>
</feature>
<feature type="signal peptide" evidence="2">
    <location>
        <begin position="1"/>
        <end position="18"/>
    </location>
</feature>
<evidence type="ECO:0000256" key="1">
    <source>
        <dbReference type="SAM" id="MobiDB-lite"/>
    </source>
</evidence>
<gene>
    <name evidence="4" type="primary">LOC109130454</name>
</gene>
<protein>
    <submittedName>
        <fullName evidence="4">Uncharacterized protein LOC109130454</fullName>
    </submittedName>
</protein>
<keyword evidence="3" id="KW-1185">Reference proteome</keyword>
<dbReference type="GeneID" id="109130454"/>
<dbReference type="RefSeq" id="XP_019095561.1">
    <property type="nucleotide sequence ID" value="XM_019240016.1"/>
</dbReference>
<keyword evidence="2" id="KW-0732">Signal</keyword>
<evidence type="ECO:0000256" key="2">
    <source>
        <dbReference type="SAM" id="SignalP"/>
    </source>
</evidence>
<feature type="compositionally biased region" description="Polar residues" evidence="1">
    <location>
        <begin position="213"/>
        <end position="227"/>
    </location>
</feature>
<evidence type="ECO:0000313" key="3">
    <source>
        <dbReference type="Proteomes" id="UP000694864"/>
    </source>
</evidence>
<reference evidence="4" key="2">
    <citation type="submission" date="2025-08" db="UniProtKB">
        <authorList>
            <consortium name="RefSeq"/>
        </authorList>
    </citation>
    <scope>IDENTIFICATION</scope>
    <source>
        <tissue evidence="4">Leaf</tissue>
    </source>
</reference>
<proteinExistence type="predicted"/>
<dbReference type="Proteomes" id="UP000694864">
    <property type="component" value="Chromosome 18"/>
</dbReference>
<organism evidence="3 4">
    <name type="scientific">Camelina sativa</name>
    <name type="common">False flax</name>
    <name type="synonym">Myagrum sativum</name>
    <dbReference type="NCBI Taxonomy" id="90675"/>
    <lineage>
        <taxon>Eukaryota</taxon>
        <taxon>Viridiplantae</taxon>
        <taxon>Streptophyta</taxon>
        <taxon>Embryophyta</taxon>
        <taxon>Tracheophyta</taxon>
        <taxon>Spermatophyta</taxon>
        <taxon>Magnoliopsida</taxon>
        <taxon>eudicotyledons</taxon>
        <taxon>Gunneridae</taxon>
        <taxon>Pentapetalae</taxon>
        <taxon>rosids</taxon>
        <taxon>malvids</taxon>
        <taxon>Brassicales</taxon>
        <taxon>Brassicaceae</taxon>
        <taxon>Camelineae</taxon>
        <taxon>Camelina</taxon>
    </lineage>
</organism>
<evidence type="ECO:0000313" key="4">
    <source>
        <dbReference type="RefSeq" id="XP_019095561.1"/>
    </source>
</evidence>
<sequence length="227" mass="25280">MVISLLFWISALAPLLERARLLMWQHLEWLLSNKSKVGRLDLKMIPWEWRRDNCGALLIEQVWSVEVRKSLDKLSIVIPSTLIVTFHGSGIASIDANVASVGVFLVASIDVVVASLDATCIILNHDEFFLNDLSFSIKFLALFVAHMTLLIPQNSSRIRSGRVVYSFPRNKTPGSTPGRPTLIQGSGPVDDCREFKYMAVDEGDELDEADEATSSYADQKQGAQRTT</sequence>
<name>A0ABM1R973_CAMSA</name>